<dbReference type="CDD" id="cd03784">
    <property type="entry name" value="GT1_Gtf-like"/>
    <property type="match status" value="1"/>
</dbReference>
<protein>
    <recommendedName>
        <fullName evidence="6">Glycosyltransferase</fullName>
    </recommendedName>
</protein>
<name>A0AAE1MKL3_9FABA</name>
<dbReference type="PANTHER" id="PTHR11926:SF1188">
    <property type="entry name" value="FAMILY PROTEIN, PUTATIVE-RELATED"/>
    <property type="match status" value="1"/>
</dbReference>
<comment type="similarity">
    <text evidence="1">Belongs to the UDP-glycosyltransferase family.</text>
</comment>
<gene>
    <name evidence="4" type="ORF">QN277_019983</name>
</gene>
<evidence type="ECO:0008006" key="6">
    <source>
        <dbReference type="Google" id="ProtNLM"/>
    </source>
</evidence>
<comment type="caution">
    <text evidence="4">The sequence shown here is derived from an EMBL/GenBank/DDBJ whole genome shotgun (WGS) entry which is preliminary data.</text>
</comment>
<dbReference type="Proteomes" id="UP001293593">
    <property type="component" value="Unassembled WGS sequence"/>
</dbReference>
<reference evidence="4" key="1">
    <citation type="submission" date="2023-10" db="EMBL/GenBank/DDBJ databases">
        <title>Chromosome-level genome of the transformable northern wattle, Acacia crassicarpa.</title>
        <authorList>
            <person name="Massaro I."/>
            <person name="Sinha N.R."/>
            <person name="Poethig S."/>
            <person name="Leichty A.R."/>
        </authorList>
    </citation>
    <scope>NUCLEOTIDE SEQUENCE</scope>
    <source>
        <strain evidence="4">Acra3RX</strain>
        <tissue evidence="4">Leaf</tissue>
    </source>
</reference>
<keyword evidence="3" id="KW-0808">Transferase</keyword>
<dbReference type="Pfam" id="PF00201">
    <property type="entry name" value="UDPGT"/>
    <property type="match status" value="1"/>
</dbReference>
<keyword evidence="5" id="KW-1185">Reference proteome</keyword>
<dbReference type="InterPro" id="IPR002213">
    <property type="entry name" value="UDP_glucos_trans"/>
</dbReference>
<dbReference type="FunFam" id="3.40.50.2000:FF:000065">
    <property type="entry name" value="Glycosyltransferase"/>
    <property type="match status" value="1"/>
</dbReference>
<evidence type="ECO:0000256" key="3">
    <source>
        <dbReference type="ARBA" id="ARBA00022679"/>
    </source>
</evidence>
<dbReference type="FunFam" id="3.40.50.2000:FF:000027">
    <property type="entry name" value="Glycosyltransferase"/>
    <property type="match status" value="1"/>
</dbReference>
<dbReference type="EMBL" id="JAWXYG010000005">
    <property type="protein sequence ID" value="KAK4271267.1"/>
    <property type="molecule type" value="Genomic_DNA"/>
</dbReference>
<evidence type="ECO:0000313" key="4">
    <source>
        <dbReference type="EMBL" id="KAK4271267.1"/>
    </source>
</evidence>
<evidence type="ECO:0000256" key="1">
    <source>
        <dbReference type="ARBA" id="ARBA00009995"/>
    </source>
</evidence>
<dbReference type="PANTHER" id="PTHR11926">
    <property type="entry name" value="GLUCOSYL/GLUCURONOSYL TRANSFERASES"/>
    <property type="match status" value="1"/>
</dbReference>
<sequence>MCSVAGGGSKPHAVLTPFPAQGHINSGLQLAKLLHLRGFFITFVNTEFNHERLLRSRGVETLQGLPDFRFETIPDGLPPPTNDNAHQDLPSLCDSTRKNCLLPFQNLLGRLSESASSGLTPPVTCLISDLAMYFTIDAAEALGHPIILFCPMSTYSWLGYAHYQNLLDRGLVPLKDESYLTNGYLEHKIDWIPGMRNIKLKDLPTFLRTTDPNDLVFHFIIQMTKEAHRATAICFHTFDKLEGEAVKALSFIYSIPLYTIGPYPSFLSQIQQTDQLLSLKYSLWKEETQCLDWLELKEPRSVVYVNFGSWAIISLEQLYEFAWGLANSKKPFLWIIRPDLVSGGSVILSPEYLTEIADRGLIASWCEQDKVLNHPSIGGFLTHCGWNSMIESVSAGVAMACWPFFADQQTNCRYACKDWGIGLEIDSNVKREEVEKLVNELMEGEKGKKMGQKALEWKKIAEEDTRPGGSSFINLEKMIKDVLIKTQN</sequence>
<proteinExistence type="inferred from homology"/>
<evidence type="ECO:0000313" key="5">
    <source>
        <dbReference type="Proteomes" id="UP001293593"/>
    </source>
</evidence>
<dbReference type="GO" id="GO:0080044">
    <property type="term" value="F:quercetin 7-O-glucosyltransferase activity"/>
    <property type="evidence" value="ECO:0007669"/>
    <property type="project" value="TreeGrafter"/>
</dbReference>
<dbReference type="GO" id="GO:0080043">
    <property type="term" value="F:quercetin 3-O-glucosyltransferase activity"/>
    <property type="evidence" value="ECO:0007669"/>
    <property type="project" value="TreeGrafter"/>
</dbReference>
<accession>A0AAE1MKL3</accession>
<dbReference type="AlphaFoldDB" id="A0AAE1MKL3"/>
<dbReference type="SUPFAM" id="SSF53756">
    <property type="entry name" value="UDP-Glycosyltransferase/glycogen phosphorylase"/>
    <property type="match status" value="1"/>
</dbReference>
<evidence type="ECO:0000256" key="2">
    <source>
        <dbReference type="ARBA" id="ARBA00022676"/>
    </source>
</evidence>
<organism evidence="4 5">
    <name type="scientific">Acacia crassicarpa</name>
    <name type="common">northern wattle</name>
    <dbReference type="NCBI Taxonomy" id="499986"/>
    <lineage>
        <taxon>Eukaryota</taxon>
        <taxon>Viridiplantae</taxon>
        <taxon>Streptophyta</taxon>
        <taxon>Embryophyta</taxon>
        <taxon>Tracheophyta</taxon>
        <taxon>Spermatophyta</taxon>
        <taxon>Magnoliopsida</taxon>
        <taxon>eudicotyledons</taxon>
        <taxon>Gunneridae</taxon>
        <taxon>Pentapetalae</taxon>
        <taxon>rosids</taxon>
        <taxon>fabids</taxon>
        <taxon>Fabales</taxon>
        <taxon>Fabaceae</taxon>
        <taxon>Caesalpinioideae</taxon>
        <taxon>mimosoid clade</taxon>
        <taxon>Acacieae</taxon>
        <taxon>Acacia</taxon>
    </lineage>
</organism>
<keyword evidence="2" id="KW-0328">Glycosyltransferase</keyword>
<dbReference type="Gene3D" id="3.40.50.2000">
    <property type="entry name" value="Glycogen Phosphorylase B"/>
    <property type="match status" value="2"/>
</dbReference>